<reference evidence="1" key="2">
    <citation type="submission" date="2018-05" db="EMBL/GenBank/DDBJ databases">
        <title>OgluRS3 (Oryza glumaepatula Reference Sequence Version 3).</title>
        <authorList>
            <person name="Zhang J."/>
            <person name="Kudrna D."/>
            <person name="Lee S."/>
            <person name="Talag J."/>
            <person name="Welchert J."/>
            <person name="Wing R.A."/>
        </authorList>
    </citation>
    <scope>NUCLEOTIDE SEQUENCE [LARGE SCALE GENOMIC DNA]</scope>
</reference>
<proteinExistence type="predicted"/>
<evidence type="ECO:0000313" key="1">
    <source>
        <dbReference type="EnsemblPlants" id="OGLUM08G18700.1"/>
    </source>
</evidence>
<keyword evidence="2" id="KW-1185">Reference proteome</keyword>
<evidence type="ECO:0000313" key="2">
    <source>
        <dbReference type="Proteomes" id="UP000026961"/>
    </source>
</evidence>
<accession>A0A0E0AWI4</accession>
<sequence>MATWGAALGTISPGRKPGGWGMAVTGKWQWMVAVERQSTTEGEDNGGGFRVRQLGQRGWRMCAPLQATRKRGDVDLGKGDDSPHWLSTLSSSPAPHAVAAAASSPPLSFPNADLVLRLHLDPCPTTTRISRLARITRREAAAGREERRRWRGFLTSAPTVLPLLPSRSVELPLLHRSAKLPAADTNTVDIAVNPPSCCSRCSAEFPPLPPSCCSR</sequence>
<reference evidence="1" key="1">
    <citation type="submission" date="2015-04" db="UniProtKB">
        <authorList>
            <consortium name="EnsemblPlants"/>
        </authorList>
    </citation>
    <scope>IDENTIFICATION</scope>
</reference>
<dbReference type="Proteomes" id="UP000026961">
    <property type="component" value="Chromosome 8"/>
</dbReference>
<organism evidence="1">
    <name type="scientific">Oryza glumipatula</name>
    <dbReference type="NCBI Taxonomy" id="40148"/>
    <lineage>
        <taxon>Eukaryota</taxon>
        <taxon>Viridiplantae</taxon>
        <taxon>Streptophyta</taxon>
        <taxon>Embryophyta</taxon>
        <taxon>Tracheophyta</taxon>
        <taxon>Spermatophyta</taxon>
        <taxon>Magnoliopsida</taxon>
        <taxon>Liliopsida</taxon>
        <taxon>Poales</taxon>
        <taxon>Poaceae</taxon>
        <taxon>BOP clade</taxon>
        <taxon>Oryzoideae</taxon>
        <taxon>Oryzeae</taxon>
        <taxon>Oryzinae</taxon>
        <taxon>Oryza</taxon>
    </lineage>
</organism>
<dbReference type="AlphaFoldDB" id="A0A0E0AWI4"/>
<protein>
    <submittedName>
        <fullName evidence="1">Uncharacterized protein</fullName>
    </submittedName>
</protein>
<dbReference type="HOGENOM" id="CLU_108242_0_0_1"/>
<dbReference type="Gramene" id="OGLUM08G18700.1">
    <property type="protein sequence ID" value="OGLUM08G18700.1"/>
    <property type="gene ID" value="OGLUM08G18700"/>
</dbReference>
<name>A0A0E0AWI4_9ORYZ</name>
<dbReference type="EnsemblPlants" id="OGLUM08G18700.1">
    <property type="protein sequence ID" value="OGLUM08G18700.1"/>
    <property type="gene ID" value="OGLUM08G18700"/>
</dbReference>